<dbReference type="GO" id="GO:0042910">
    <property type="term" value="F:xenobiotic transmembrane transporter activity"/>
    <property type="evidence" value="ECO:0007669"/>
    <property type="project" value="InterPro"/>
</dbReference>
<comment type="caution">
    <text evidence="10">Lacks conserved residue(s) required for the propagation of feature annotation.</text>
</comment>
<dbReference type="Proteomes" id="UP000323258">
    <property type="component" value="Unassembled WGS sequence"/>
</dbReference>
<dbReference type="InterPro" id="IPR005829">
    <property type="entry name" value="Sugar_transporter_CS"/>
</dbReference>
<dbReference type="EMBL" id="VSZS01000057">
    <property type="protein sequence ID" value="TYR34085.1"/>
    <property type="molecule type" value="Genomic_DNA"/>
</dbReference>
<dbReference type="PROSITE" id="PS50850">
    <property type="entry name" value="MFS"/>
    <property type="match status" value="1"/>
</dbReference>
<evidence type="ECO:0000256" key="4">
    <source>
        <dbReference type="ARBA" id="ARBA00007520"/>
    </source>
</evidence>
<dbReference type="InterPro" id="IPR020846">
    <property type="entry name" value="MFS_dom"/>
</dbReference>
<dbReference type="PRINTS" id="PR01035">
    <property type="entry name" value="TCRTETA"/>
</dbReference>
<dbReference type="OrthoDB" id="9800416at2"/>
<accession>A0A5D4H3R5</accession>
<dbReference type="Pfam" id="PF07690">
    <property type="entry name" value="MFS_1"/>
    <property type="match status" value="1"/>
</dbReference>
<dbReference type="InterPro" id="IPR011701">
    <property type="entry name" value="MFS"/>
</dbReference>
<feature type="domain" description="Major facilitator superfamily (MFS) profile" evidence="11">
    <location>
        <begin position="9"/>
        <end position="395"/>
    </location>
</feature>
<feature type="transmembrane region" description="Helical" evidence="10">
    <location>
        <begin position="100"/>
        <end position="120"/>
    </location>
</feature>
<keyword evidence="6" id="KW-1003">Cell membrane</keyword>
<evidence type="ECO:0000256" key="5">
    <source>
        <dbReference type="ARBA" id="ARBA00022448"/>
    </source>
</evidence>
<keyword evidence="8 10" id="KW-1133">Transmembrane helix</keyword>
<dbReference type="AlphaFoldDB" id="A0A5D4H3R5"/>
<protein>
    <recommendedName>
        <fullName evidence="10">Bcr/CflA family efflux transporter</fullName>
    </recommendedName>
</protein>
<feature type="transmembrane region" description="Helical" evidence="10">
    <location>
        <begin position="12"/>
        <end position="36"/>
    </location>
</feature>
<comment type="function">
    <text evidence="1">Resistance to tetracycline by an active tetracycline efflux. This is an energy-dependent process that decreases the accumulation of the antibiotic in whole cells. This protein functions as a metal-tetracycline/H(+) antiporter.</text>
</comment>
<dbReference type="InterPro" id="IPR050189">
    <property type="entry name" value="MFS_Efflux_Transporters"/>
</dbReference>
<evidence type="ECO:0000256" key="7">
    <source>
        <dbReference type="ARBA" id="ARBA00022692"/>
    </source>
</evidence>
<feature type="transmembrane region" description="Helical" evidence="10">
    <location>
        <begin position="75"/>
        <end position="94"/>
    </location>
</feature>
<reference evidence="12 13" key="1">
    <citation type="submission" date="2019-08" db="EMBL/GenBank/DDBJ databases">
        <authorList>
            <person name="Seo Y.L."/>
        </authorList>
    </citation>
    <scope>NUCLEOTIDE SEQUENCE [LARGE SCALE GENOMIC DNA]</scope>
    <source>
        <strain evidence="12 13">MaA-C15</strain>
    </source>
</reference>
<evidence type="ECO:0000256" key="9">
    <source>
        <dbReference type="ARBA" id="ARBA00023136"/>
    </source>
</evidence>
<dbReference type="SUPFAM" id="SSF103473">
    <property type="entry name" value="MFS general substrate transporter"/>
    <property type="match status" value="1"/>
</dbReference>
<name>A0A5D4H3R5_9HYPH</name>
<evidence type="ECO:0000259" key="11">
    <source>
        <dbReference type="PROSITE" id="PS50850"/>
    </source>
</evidence>
<proteinExistence type="inferred from homology"/>
<evidence type="ECO:0000256" key="3">
    <source>
        <dbReference type="ARBA" id="ARBA00006236"/>
    </source>
</evidence>
<evidence type="ECO:0000313" key="13">
    <source>
        <dbReference type="Proteomes" id="UP000323258"/>
    </source>
</evidence>
<comment type="caution">
    <text evidence="12">The sequence shown here is derived from an EMBL/GenBank/DDBJ whole genome shotgun (WGS) entry which is preliminary data.</text>
</comment>
<dbReference type="InterPro" id="IPR004812">
    <property type="entry name" value="Efflux_drug-R_Bcr/CmlA"/>
</dbReference>
<evidence type="ECO:0000256" key="2">
    <source>
        <dbReference type="ARBA" id="ARBA00004651"/>
    </source>
</evidence>
<organism evidence="12 13">
    <name type="scientific">Neoaquamicrobium microcysteis</name>
    <dbReference type="NCBI Taxonomy" id="2682781"/>
    <lineage>
        <taxon>Bacteria</taxon>
        <taxon>Pseudomonadati</taxon>
        <taxon>Pseudomonadota</taxon>
        <taxon>Alphaproteobacteria</taxon>
        <taxon>Hyphomicrobiales</taxon>
        <taxon>Phyllobacteriaceae</taxon>
        <taxon>Neoaquamicrobium</taxon>
    </lineage>
</organism>
<dbReference type="GO" id="GO:1990961">
    <property type="term" value="P:xenobiotic detoxification by transmembrane export across the plasma membrane"/>
    <property type="evidence" value="ECO:0007669"/>
    <property type="project" value="InterPro"/>
</dbReference>
<feature type="transmembrane region" description="Helical" evidence="10">
    <location>
        <begin position="333"/>
        <end position="355"/>
    </location>
</feature>
<evidence type="ECO:0000256" key="8">
    <source>
        <dbReference type="ARBA" id="ARBA00022989"/>
    </source>
</evidence>
<dbReference type="Gene3D" id="1.20.1720.10">
    <property type="entry name" value="Multidrug resistance protein D"/>
    <property type="match status" value="1"/>
</dbReference>
<dbReference type="NCBIfam" id="TIGR00710">
    <property type="entry name" value="efflux_Bcr_CflA"/>
    <property type="match status" value="1"/>
</dbReference>
<dbReference type="CDD" id="cd17320">
    <property type="entry name" value="MFS_MdfA_MDR_like"/>
    <property type="match status" value="1"/>
</dbReference>
<evidence type="ECO:0000256" key="6">
    <source>
        <dbReference type="ARBA" id="ARBA00022475"/>
    </source>
</evidence>
<dbReference type="PANTHER" id="PTHR43124">
    <property type="entry name" value="PURINE EFFLUX PUMP PBUE"/>
    <property type="match status" value="1"/>
</dbReference>
<feature type="transmembrane region" description="Helical" evidence="10">
    <location>
        <begin position="209"/>
        <end position="230"/>
    </location>
</feature>
<gene>
    <name evidence="12" type="ORF">FY036_06230</name>
</gene>
<dbReference type="InterPro" id="IPR001958">
    <property type="entry name" value="Tet-R_TetA/multi-R_MdtG-like"/>
</dbReference>
<dbReference type="InterPro" id="IPR036259">
    <property type="entry name" value="MFS_trans_sf"/>
</dbReference>
<evidence type="ECO:0000256" key="10">
    <source>
        <dbReference type="RuleBase" id="RU365088"/>
    </source>
</evidence>
<keyword evidence="10" id="KW-0997">Cell inner membrane</keyword>
<keyword evidence="7 10" id="KW-0812">Transmembrane</keyword>
<feature type="transmembrane region" description="Helical" evidence="10">
    <location>
        <begin position="162"/>
        <end position="182"/>
    </location>
</feature>
<evidence type="ECO:0000256" key="1">
    <source>
        <dbReference type="ARBA" id="ARBA00003279"/>
    </source>
</evidence>
<comment type="subcellular location">
    <subcellularLocation>
        <location evidence="10">Cell inner membrane</location>
        <topology evidence="10">Multi-pass membrane protein</topology>
    </subcellularLocation>
    <subcellularLocation>
        <location evidence="2">Cell membrane</location>
        <topology evidence="2">Multi-pass membrane protein</topology>
    </subcellularLocation>
</comment>
<feature type="transmembrane region" description="Helical" evidence="10">
    <location>
        <begin position="242"/>
        <end position="263"/>
    </location>
</feature>
<feature type="transmembrane region" description="Helical" evidence="10">
    <location>
        <begin position="132"/>
        <end position="150"/>
    </location>
</feature>
<dbReference type="PROSITE" id="PS00216">
    <property type="entry name" value="SUGAR_TRANSPORT_1"/>
    <property type="match status" value="1"/>
</dbReference>
<feature type="transmembrane region" description="Helical" evidence="10">
    <location>
        <begin position="367"/>
        <end position="387"/>
    </location>
</feature>
<keyword evidence="5 10" id="KW-0813">Transport</keyword>
<evidence type="ECO:0000313" key="12">
    <source>
        <dbReference type="EMBL" id="TYR34085.1"/>
    </source>
</evidence>
<sequence length="397" mass="41149">MSQSAPAPRLSTLILLAALGILPINIFLPSLTGMAADFGVSYGVMGLSLAAYAAVSACLQIVMGPLSDRYGRRPVILWGTGIFIVATLGCIFARDVWTFLAFRMAQAAIAPTYAVALAVIRDTTDKEQAASRMGYVAMAWALAPMLGPSFGGLLDEAFGWRASFWFLAAAGIAVFALCWADLRETNDNRASTLAAQFRAYPELLGSVRFWAYALCMAFSVGAFYAFLAGAPLAACTAFEMSPAMLGLAMGSITGGFMLGSFLAGRFSSRVGLTTMLISGRLIACFGLLLGLGLHVSGIDHVFALFGPCMFVGLSNGLTMPSANAGAISVRPQLVGSAAGLAGALAVAGGAAMSSITGAVLDAENARYALLLVMLASATLALAAALYASHLERTLKPQ</sequence>
<comment type="similarity">
    <text evidence="4">Belongs to the major facilitator superfamily. TCR/Tet family.</text>
</comment>
<feature type="transmembrane region" description="Helical" evidence="10">
    <location>
        <begin position="42"/>
        <end position="63"/>
    </location>
</feature>
<feature type="transmembrane region" description="Helical" evidence="10">
    <location>
        <begin position="275"/>
        <end position="295"/>
    </location>
</feature>
<reference evidence="12 13" key="2">
    <citation type="submission" date="2019-09" db="EMBL/GenBank/DDBJ databases">
        <title>Mesorhizobium sp. MaA-C15 isolated from Microcystis aeruginosa.</title>
        <authorList>
            <person name="Jeong S.E."/>
            <person name="Jin H.M."/>
            <person name="Jeon C.O."/>
        </authorList>
    </citation>
    <scope>NUCLEOTIDE SEQUENCE [LARGE SCALE GENOMIC DNA]</scope>
    <source>
        <strain evidence="12 13">MaA-C15</strain>
    </source>
</reference>
<keyword evidence="13" id="KW-1185">Reference proteome</keyword>
<keyword evidence="9 10" id="KW-0472">Membrane</keyword>
<dbReference type="GO" id="GO:0005886">
    <property type="term" value="C:plasma membrane"/>
    <property type="evidence" value="ECO:0007669"/>
    <property type="project" value="UniProtKB-SubCell"/>
</dbReference>
<dbReference type="RefSeq" id="WP_148913847.1">
    <property type="nucleotide sequence ID" value="NZ_VSZS01000057.1"/>
</dbReference>
<comment type="similarity">
    <text evidence="3 10">Belongs to the major facilitator superfamily. Bcr/CmlA family.</text>
</comment>
<dbReference type="PANTHER" id="PTHR43124:SF3">
    <property type="entry name" value="CHLORAMPHENICOL EFFLUX PUMP RV0191"/>
    <property type="match status" value="1"/>
</dbReference>